<dbReference type="Gene3D" id="1.20.120.710">
    <property type="entry name" value="Haloacid dehalogenase hydrolase-like domain"/>
    <property type="match status" value="1"/>
</dbReference>
<gene>
    <name evidence="4" type="ORF">PENVUL_c001G04836</name>
</gene>
<keyword evidence="3" id="KW-0460">Magnesium</keyword>
<dbReference type="SUPFAM" id="SSF56784">
    <property type="entry name" value="HAD-like"/>
    <property type="match status" value="1"/>
</dbReference>
<evidence type="ECO:0000313" key="5">
    <source>
        <dbReference type="Proteomes" id="UP000191518"/>
    </source>
</evidence>
<dbReference type="PANTHER" id="PTHR46470">
    <property type="entry name" value="N-ACYLNEURAMINATE-9-PHOSPHATASE"/>
    <property type="match status" value="1"/>
</dbReference>
<proteinExistence type="predicted"/>
<accession>A0A1V6SE47</accession>
<dbReference type="InterPro" id="IPR051400">
    <property type="entry name" value="HAD-like_hydrolase"/>
</dbReference>
<dbReference type="EMBL" id="MDYP01000001">
    <property type="protein sequence ID" value="OQE12206.1"/>
    <property type="molecule type" value="Genomic_DNA"/>
</dbReference>
<organism evidence="4 5">
    <name type="scientific">Penicillium vulpinum</name>
    <dbReference type="NCBI Taxonomy" id="29845"/>
    <lineage>
        <taxon>Eukaryota</taxon>
        <taxon>Fungi</taxon>
        <taxon>Dikarya</taxon>
        <taxon>Ascomycota</taxon>
        <taxon>Pezizomycotina</taxon>
        <taxon>Eurotiomycetes</taxon>
        <taxon>Eurotiomycetidae</taxon>
        <taxon>Eurotiales</taxon>
        <taxon>Aspergillaceae</taxon>
        <taxon>Penicillium</taxon>
    </lineage>
</organism>
<dbReference type="AlphaFoldDB" id="A0A1V6SE47"/>
<keyword evidence="5" id="KW-1185">Reference proteome</keyword>
<dbReference type="GO" id="GO:0046872">
    <property type="term" value="F:metal ion binding"/>
    <property type="evidence" value="ECO:0007669"/>
    <property type="project" value="UniProtKB-KW"/>
</dbReference>
<keyword evidence="2" id="KW-0378">Hydrolase</keyword>
<dbReference type="Gene3D" id="3.40.50.1000">
    <property type="entry name" value="HAD superfamily/HAD-like"/>
    <property type="match status" value="1"/>
</dbReference>
<sequence length="161" mass="18127">MFIREIVASKSWFGFDLDDTLHEFKQASAHASTRVFETIHASNKTSVDILRSTYQDILRSATANAFTDGRTSSEYRRERFGRLLQAHGLIDDSLLGRLLDVYQETLRENLTLKAGALHLLQTLRGLGKKVIVITESPADSQEWTVQVLGIRSYVDALVTTN</sequence>
<keyword evidence="1" id="KW-0479">Metal-binding</keyword>
<name>A0A1V6SE47_9EURO</name>
<comment type="caution">
    <text evidence="4">The sequence shown here is derived from an EMBL/GenBank/DDBJ whole genome shotgun (WGS) entry which is preliminary data.</text>
</comment>
<reference evidence="5" key="1">
    <citation type="journal article" date="2017" name="Nat. Microbiol.">
        <title>Global analysis of biosynthetic gene clusters reveals vast potential of secondary metabolite production in Penicillium species.</title>
        <authorList>
            <person name="Nielsen J.C."/>
            <person name="Grijseels S."/>
            <person name="Prigent S."/>
            <person name="Ji B."/>
            <person name="Dainat J."/>
            <person name="Nielsen K.F."/>
            <person name="Frisvad J.C."/>
            <person name="Workman M."/>
            <person name="Nielsen J."/>
        </authorList>
    </citation>
    <scope>NUCLEOTIDE SEQUENCE [LARGE SCALE GENOMIC DNA]</scope>
    <source>
        <strain evidence="5">IBT 29486</strain>
    </source>
</reference>
<dbReference type="Proteomes" id="UP000191518">
    <property type="component" value="Unassembled WGS sequence"/>
</dbReference>
<dbReference type="PANTHER" id="PTHR46470:SF2">
    <property type="entry name" value="GLYCERALDEHYDE 3-PHOSPHATE PHOSPHATASE"/>
    <property type="match status" value="1"/>
</dbReference>
<evidence type="ECO:0000313" key="4">
    <source>
        <dbReference type="EMBL" id="OQE12206.1"/>
    </source>
</evidence>
<dbReference type="InterPro" id="IPR036412">
    <property type="entry name" value="HAD-like_sf"/>
</dbReference>
<dbReference type="GO" id="GO:0016791">
    <property type="term" value="F:phosphatase activity"/>
    <property type="evidence" value="ECO:0007669"/>
    <property type="project" value="TreeGrafter"/>
</dbReference>
<evidence type="ECO:0000256" key="1">
    <source>
        <dbReference type="ARBA" id="ARBA00022723"/>
    </source>
</evidence>
<dbReference type="Pfam" id="PF00702">
    <property type="entry name" value="Hydrolase"/>
    <property type="match status" value="1"/>
</dbReference>
<dbReference type="STRING" id="29845.A0A1V6SE47"/>
<dbReference type="InterPro" id="IPR023214">
    <property type="entry name" value="HAD_sf"/>
</dbReference>
<evidence type="ECO:0000256" key="2">
    <source>
        <dbReference type="ARBA" id="ARBA00022801"/>
    </source>
</evidence>
<dbReference type="CDD" id="cd01427">
    <property type="entry name" value="HAD_like"/>
    <property type="match status" value="1"/>
</dbReference>
<protein>
    <submittedName>
        <fullName evidence="4">Uncharacterized protein</fullName>
    </submittedName>
</protein>
<evidence type="ECO:0000256" key="3">
    <source>
        <dbReference type="ARBA" id="ARBA00022842"/>
    </source>
</evidence>
<dbReference type="OrthoDB" id="1694274at2759"/>